<evidence type="ECO:0000256" key="1">
    <source>
        <dbReference type="SAM" id="SignalP"/>
    </source>
</evidence>
<proteinExistence type="predicted"/>
<keyword evidence="3" id="KW-1185">Reference proteome</keyword>
<evidence type="ECO:0000313" key="3">
    <source>
        <dbReference type="Proteomes" id="UP000886595"/>
    </source>
</evidence>
<feature type="signal peptide" evidence="1">
    <location>
        <begin position="1"/>
        <end position="22"/>
    </location>
</feature>
<reference evidence="2 3" key="1">
    <citation type="submission" date="2020-02" db="EMBL/GenBank/DDBJ databases">
        <authorList>
            <person name="Ma Q."/>
            <person name="Huang Y."/>
            <person name="Song X."/>
            <person name="Pei D."/>
        </authorList>
    </citation>
    <scope>NUCLEOTIDE SEQUENCE [LARGE SCALE GENOMIC DNA]</scope>
    <source>
        <strain evidence="2">Sxm20200214</strain>
        <tissue evidence="2">Leaf</tissue>
    </source>
</reference>
<dbReference type="Proteomes" id="UP000886595">
    <property type="component" value="Unassembled WGS sequence"/>
</dbReference>
<comment type="caution">
    <text evidence="2">The sequence shown here is derived from an EMBL/GenBank/DDBJ whole genome shotgun (WGS) entry which is preliminary data.</text>
</comment>
<accession>A0A8X7VS35</accession>
<dbReference type="EMBL" id="JAAMPC010000004">
    <property type="protein sequence ID" value="KAG2316489.1"/>
    <property type="molecule type" value="Genomic_DNA"/>
</dbReference>
<gene>
    <name evidence="2" type="ORF">Bca52824_019611</name>
</gene>
<evidence type="ECO:0000313" key="2">
    <source>
        <dbReference type="EMBL" id="KAG2316489.1"/>
    </source>
</evidence>
<protein>
    <submittedName>
        <fullName evidence="2">Uncharacterized protein</fullName>
    </submittedName>
</protein>
<sequence>MMEARRINGVLSLRWLLHFSLSHQHRGGDDPTRRTLVRLRGIVKGTQIQDSNGEEHLKSSQQQSDDKQVSVEQLQYLAAVLKIESPL</sequence>
<name>A0A8X7VS35_BRACI</name>
<feature type="chain" id="PRO_5036505355" evidence="1">
    <location>
        <begin position="23"/>
        <end position="87"/>
    </location>
</feature>
<organism evidence="2 3">
    <name type="scientific">Brassica carinata</name>
    <name type="common">Ethiopian mustard</name>
    <name type="synonym">Abyssinian cabbage</name>
    <dbReference type="NCBI Taxonomy" id="52824"/>
    <lineage>
        <taxon>Eukaryota</taxon>
        <taxon>Viridiplantae</taxon>
        <taxon>Streptophyta</taxon>
        <taxon>Embryophyta</taxon>
        <taxon>Tracheophyta</taxon>
        <taxon>Spermatophyta</taxon>
        <taxon>Magnoliopsida</taxon>
        <taxon>eudicotyledons</taxon>
        <taxon>Gunneridae</taxon>
        <taxon>Pentapetalae</taxon>
        <taxon>rosids</taxon>
        <taxon>malvids</taxon>
        <taxon>Brassicales</taxon>
        <taxon>Brassicaceae</taxon>
        <taxon>Brassiceae</taxon>
        <taxon>Brassica</taxon>
    </lineage>
</organism>
<keyword evidence="1" id="KW-0732">Signal</keyword>
<dbReference type="AlphaFoldDB" id="A0A8X7VS35"/>